<proteinExistence type="predicted"/>
<name>A0ACC0WZV6_9STRA</name>
<organism evidence="1 2">
    <name type="scientific">Peronosclerospora sorghi</name>
    <dbReference type="NCBI Taxonomy" id="230839"/>
    <lineage>
        <taxon>Eukaryota</taxon>
        <taxon>Sar</taxon>
        <taxon>Stramenopiles</taxon>
        <taxon>Oomycota</taxon>
        <taxon>Peronosporomycetes</taxon>
        <taxon>Peronosporales</taxon>
        <taxon>Peronosporaceae</taxon>
        <taxon>Peronosclerospora</taxon>
    </lineage>
</organism>
<evidence type="ECO:0000313" key="1">
    <source>
        <dbReference type="EMBL" id="KAI9923226.1"/>
    </source>
</evidence>
<gene>
    <name evidence="1" type="ORF">PsorP6_002014</name>
</gene>
<sequence>MQNRAAQRTECRKGDALQQVAEEAATQKVLQHYAKTVYFNDLWMSFLSKMSGLVALMCVIEVQRMRQRQQGISFVEGFEALSFLIGASTVFFIRRWMNPLLAFKVAFAFSLLQGFWFVASYASRLMQQPRQAGDLFPEQLPFGLLYFVVCWISDRFMMRSQDLAKQTADDLCAYRDDPAWADVVKVPQDDGPDPISFACSVPYCFVFSSFPPPVTDIMDCFRGVLKTNEYSERTLSLTKDVIQVNPANYTVWYFRRRILAALGSDLHAELAFTATLAREHSKNYQIWNYRREICTMMQDGSHEKTLCAMVFQDDAKNYHAWSHRQWVVKTFNLWDGELAFVDKMLLDDVRNNSAWNHRWFVVSRTARLETTEGREREVHYALDKLALAVHNESAWNYLRGLFRGHEAAVGAQVKDKAREILKASPDCIFAAALLVDLYVKEATEEALEEAQDLIKTLMNDTDCVRKTYWQFRLSTLRLPSRVVPSTVD</sequence>
<protein>
    <submittedName>
        <fullName evidence="1">Uncharacterized protein</fullName>
    </submittedName>
</protein>
<dbReference type="EMBL" id="CM047580">
    <property type="protein sequence ID" value="KAI9923226.1"/>
    <property type="molecule type" value="Genomic_DNA"/>
</dbReference>
<evidence type="ECO:0000313" key="2">
    <source>
        <dbReference type="Proteomes" id="UP001163321"/>
    </source>
</evidence>
<comment type="caution">
    <text evidence="1">The sequence shown here is derived from an EMBL/GenBank/DDBJ whole genome shotgun (WGS) entry which is preliminary data.</text>
</comment>
<accession>A0ACC0WZV6</accession>
<reference evidence="1 2" key="1">
    <citation type="journal article" date="2022" name="bioRxiv">
        <title>The genome of the oomycete Peronosclerospora sorghi, a cosmopolitan pathogen of maize and sorghum, is inflated with dispersed pseudogenes.</title>
        <authorList>
            <person name="Fletcher K."/>
            <person name="Martin F."/>
            <person name="Isakeit T."/>
            <person name="Cavanaugh K."/>
            <person name="Magill C."/>
            <person name="Michelmore R."/>
        </authorList>
    </citation>
    <scope>NUCLEOTIDE SEQUENCE [LARGE SCALE GENOMIC DNA]</scope>
    <source>
        <strain evidence="1">P6</strain>
    </source>
</reference>
<keyword evidence="2" id="KW-1185">Reference proteome</keyword>
<dbReference type="Proteomes" id="UP001163321">
    <property type="component" value="Chromosome 1"/>
</dbReference>